<accession>A0ABD5E3C2</accession>
<dbReference type="AlphaFoldDB" id="A0ABD5E3C2"/>
<protein>
    <submittedName>
        <fullName evidence="3">Chemotaxis protein</fullName>
    </submittedName>
</protein>
<dbReference type="InterPro" id="IPR027417">
    <property type="entry name" value="P-loop_NTPase"/>
</dbReference>
<dbReference type="PIRSF" id="PIRSF007531">
    <property type="entry name" value="CPT"/>
    <property type="match status" value="1"/>
</dbReference>
<dbReference type="EMBL" id="JAVRER010000009">
    <property type="protein sequence ID" value="MDT0415496.1"/>
    <property type="molecule type" value="Genomic_DNA"/>
</dbReference>
<evidence type="ECO:0000313" key="3">
    <source>
        <dbReference type="EMBL" id="MDT0415496.1"/>
    </source>
</evidence>
<feature type="binding site" evidence="2">
    <location>
        <begin position="11"/>
        <end position="18"/>
    </location>
    <ligand>
        <name>ATP</name>
        <dbReference type="ChEBI" id="CHEBI:30616"/>
    </ligand>
</feature>
<dbReference type="RefSeq" id="WP_311676845.1">
    <property type="nucleotide sequence ID" value="NZ_JAVRER010000009.1"/>
</dbReference>
<dbReference type="SUPFAM" id="SSF52540">
    <property type="entry name" value="P-loop containing nucleoside triphosphate hydrolases"/>
    <property type="match status" value="1"/>
</dbReference>
<dbReference type="Proteomes" id="UP001183607">
    <property type="component" value="Unassembled WGS sequence"/>
</dbReference>
<gene>
    <name evidence="3" type="ORF">RM574_08330</name>
</gene>
<organism evidence="3 4">
    <name type="scientific">Streptomyces evansiae</name>
    <dbReference type="NCBI Taxonomy" id="3075535"/>
    <lineage>
        <taxon>Bacteria</taxon>
        <taxon>Bacillati</taxon>
        <taxon>Actinomycetota</taxon>
        <taxon>Actinomycetes</taxon>
        <taxon>Kitasatosporales</taxon>
        <taxon>Streptomycetaceae</taxon>
        <taxon>Streptomyces</taxon>
    </lineage>
</organism>
<evidence type="ECO:0000256" key="1">
    <source>
        <dbReference type="PIRSR" id="PIRSR007531-1"/>
    </source>
</evidence>
<feature type="active site" evidence="1">
    <location>
        <position position="39"/>
    </location>
</feature>
<dbReference type="Gene3D" id="3.40.50.300">
    <property type="entry name" value="P-loop containing nucleotide triphosphate hydrolases"/>
    <property type="match status" value="1"/>
</dbReference>
<name>A0ABD5E3C2_9ACTN</name>
<dbReference type="InterPro" id="IPR012853">
    <property type="entry name" value="CPT"/>
</dbReference>
<reference evidence="4" key="1">
    <citation type="submission" date="2023-07" db="EMBL/GenBank/DDBJ databases">
        <title>30 novel species of actinomycetes from the DSMZ collection.</title>
        <authorList>
            <person name="Nouioui I."/>
        </authorList>
    </citation>
    <scope>NUCLEOTIDE SEQUENCE [LARGE SCALE GENOMIC DNA]</scope>
    <source>
        <strain evidence="4">DSM 41982</strain>
    </source>
</reference>
<sequence length="185" mass="19179">MLPYDVLVLNGGSSSGTTSLARALQDLLFPEPWLLCAVDDLVAALPAALREDGAGGTGEGIVLAGDGSVRPGETFRRVEAAWRAGVAATARAGTRVLVDDVFLGGPASQARWADALTGLRTAWVGVRCAPAVAAAREAGRPDRVPGMAARQALLVHEGVRYDTEADTTHHDPATCAREVLRTLGA</sequence>
<proteinExistence type="predicted"/>
<dbReference type="Pfam" id="PF07931">
    <property type="entry name" value="CPT"/>
    <property type="match status" value="1"/>
</dbReference>
<evidence type="ECO:0000256" key="2">
    <source>
        <dbReference type="PIRSR" id="PIRSR007531-2"/>
    </source>
</evidence>
<comment type="caution">
    <text evidence="3">The sequence shown here is derived from an EMBL/GenBank/DDBJ whole genome shotgun (WGS) entry which is preliminary data.</text>
</comment>
<evidence type="ECO:0000313" key="4">
    <source>
        <dbReference type="Proteomes" id="UP001183607"/>
    </source>
</evidence>